<sequence>MSSATNPHQIVVLGGNFGGVGLVHTLLRHTLPALRRASKDQTYHVTLVTPNTQFYFKVSSPRAAVNPALLPEAKLWHSLAEAFSQYPAEQFTLVQAVATAVDAANRTVTISSKGQQQQTLPYDSLVISTGTTTTSPLWGLHDDESLTSAAYKTLQAGLATAKTVLVAGGGAVGVEVTGEIAAAFPSVQITLVSGGTRLLQRVVEKTGTKAENYLKKLNIKVIHNVTVTSAVPVDAKSGSAATTVTLSDGQSHAVDVYVDATGGRPNSGYLPATWLDKRGSVVTRDAYFRVKGTADADAAGVYVVGDLVAGSNNTLMELGPMVQVACSAIAADITAKLNNSGAGLKVPAVKEYKPMKDTIIVPIGTGGGVGLIMGWQAPSLMVRFTKGRTFLVEMVEQVVSGTYWKA</sequence>
<dbReference type="AlphaFoldDB" id="A0AA39XAL3"/>
<dbReference type="InterPro" id="IPR036188">
    <property type="entry name" value="FAD/NAD-bd_sf"/>
</dbReference>
<dbReference type="SUPFAM" id="SSF51905">
    <property type="entry name" value="FAD/NAD(P)-binding domain"/>
    <property type="match status" value="1"/>
</dbReference>
<organism evidence="2 3">
    <name type="scientific">Bombardia bombarda</name>
    <dbReference type="NCBI Taxonomy" id="252184"/>
    <lineage>
        <taxon>Eukaryota</taxon>
        <taxon>Fungi</taxon>
        <taxon>Dikarya</taxon>
        <taxon>Ascomycota</taxon>
        <taxon>Pezizomycotina</taxon>
        <taxon>Sordariomycetes</taxon>
        <taxon>Sordariomycetidae</taxon>
        <taxon>Sordariales</taxon>
        <taxon>Lasiosphaeriaceae</taxon>
        <taxon>Bombardia</taxon>
    </lineage>
</organism>
<comment type="caution">
    <text evidence="2">The sequence shown here is derived from an EMBL/GenBank/DDBJ whole genome shotgun (WGS) entry which is preliminary data.</text>
</comment>
<reference evidence="2" key="1">
    <citation type="submission" date="2023-06" db="EMBL/GenBank/DDBJ databases">
        <title>Genome-scale phylogeny and comparative genomics of the fungal order Sordariales.</title>
        <authorList>
            <consortium name="Lawrence Berkeley National Laboratory"/>
            <person name="Hensen N."/>
            <person name="Bonometti L."/>
            <person name="Westerberg I."/>
            <person name="Brannstrom I.O."/>
            <person name="Guillou S."/>
            <person name="Cros-Aarteil S."/>
            <person name="Calhoun S."/>
            <person name="Haridas S."/>
            <person name="Kuo A."/>
            <person name="Mondo S."/>
            <person name="Pangilinan J."/>
            <person name="Riley R."/>
            <person name="LaButti K."/>
            <person name="Andreopoulos B."/>
            <person name="Lipzen A."/>
            <person name="Chen C."/>
            <person name="Yanf M."/>
            <person name="Daum C."/>
            <person name="Ng V."/>
            <person name="Clum A."/>
            <person name="Steindorff A."/>
            <person name="Ohm R."/>
            <person name="Martin F."/>
            <person name="Silar P."/>
            <person name="Natvig D."/>
            <person name="Lalanne C."/>
            <person name="Gautier V."/>
            <person name="Ament-velasquez S.L."/>
            <person name="Kruys A."/>
            <person name="Hutchinson M.I."/>
            <person name="Powell A.J."/>
            <person name="Barry K."/>
            <person name="Miller A.N."/>
            <person name="Grigoriev I.V."/>
            <person name="Debuchy R."/>
            <person name="Gladieux P."/>
            <person name="Thoren M.H."/>
            <person name="Johannesson H."/>
        </authorList>
    </citation>
    <scope>NUCLEOTIDE SEQUENCE</scope>
    <source>
        <strain evidence="2">SMH3391-2</strain>
    </source>
</reference>
<dbReference type="Proteomes" id="UP001174934">
    <property type="component" value="Unassembled WGS sequence"/>
</dbReference>
<name>A0AA39XAL3_9PEZI</name>
<dbReference type="PANTHER" id="PTHR43735">
    <property type="entry name" value="APOPTOSIS-INDUCING FACTOR 1"/>
    <property type="match status" value="1"/>
</dbReference>
<gene>
    <name evidence="2" type="ORF">B0T17DRAFT_528334</name>
</gene>
<dbReference type="InterPro" id="IPR023753">
    <property type="entry name" value="FAD/NAD-binding_dom"/>
</dbReference>
<dbReference type="GO" id="GO:0004174">
    <property type="term" value="F:electron-transferring-flavoprotein dehydrogenase activity"/>
    <property type="evidence" value="ECO:0007669"/>
    <property type="project" value="TreeGrafter"/>
</dbReference>
<keyword evidence="3" id="KW-1185">Reference proteome</keyword>
<dbReference type="GO" id="GO:0050660">
    <property type="term" value="F:flavin adenine dinucleotide binding"/>
    <property type="evidence" value="ECO:0007669"/>
    <property type="project" value="TreeGrafter"/>
</dbReference>
<evidence type="ECO:0000313" key="2">
    <source>
        <dbReference type="EMBL" id="KAK0630406.1"/>
    </source>
</evidence>
<dbReference type="Pfam" id="PF07992">
    <property type="entry name" value="Pyr_redox_2"/>
    <property type="match status" value="1"/>
</dbReference>
<proteinExistence type="predicted"/>
<evidence type="ECO:0000313" key="3">
    <source>
        <dbReference type="Proteomes" id="UP001174934"/>
    </source>
</evidence>
<accession>A0AA39XAL3</accession>
<dbReference type="PRINTS" id="PR00368">
    <property type="entry name" value="FADPNR"/>
</dbReference>
<feature type="domain" description="FAD/NAD(P)-binding" evidence="1">
    <location>
        <begin position="9"/>
        <end position="312"/>
    </location>
</feature>
<dbReference type="GO" id="GO:0005737">
    <property type="term" value="C:cytoplasm"/>
    <property type="evidence" value="ECO:0007669"/>
    <property type="project" value="TreeGrafter"/>
</dbReference>
<dbReference type="PRINTS" id="PR00411">
    <property type="entry name" value="PNDRDTASEI"/>
</dbReference>
<dbReference type="EMBL" id="JAULSR010000002">
    <property type="protein sequence ID" value="KAK0630406.1"/>
    <property type="molecule type" value="Genomic_DNA"/>
</dbReference>
<protein>
    <recommendedName>
        <fullName evidence="1">FAD/NAD(P)-binding domain-containing protein</fullName>
    </recommendedName>
</protein>
<dbReference type="Gene3D" id="3.50.50.100">
    <property type="match status" value="1"/>
</dbReference>
<dbReference type="PANTHER" id="PTHR43735:SF25">
    <property type="entry name" value="NAD(P)H DEHYDROGENASE 3"/>
    <property type="match status" value="1"/>
</dbReference>
<evidence type="ECO:0000259" key="1">
    <source>
        <dbReference type="Pfam" id="PF07992"/>
    </source>
</evidence>